<keyword evidence="3" id="KW-0813">Transport</keyword>
<dbReference type="GO" id="GO:0015288">
    <property type="term" value="F:porin activity"/>
    <property type="evidence" value="ECO:0007669"/>
    <property type="project" value="UniProtKB-KW"/>
</dbReference>
<evidence type="ECO:0000313" key="18">
    <source>
        <dbReference type="EMBL" id="SEF85014.1"/>
    </source>
</evidence>
<keyword evidence="14" id="KW-0449">Lipoprotein</keyword>
<evidence type="ECO:0000259" key="16">
    <source>
        <dbReference type="Pfam" id="PF02563"/>
    </source>
</evidence>
<keyword evidence="7" id="KW-0732">Signal</keyword>
<evidence type="ECO:0000256" key="1">
    <source>
        <dbReference type="ARBA" id="ARBA00004571"/>
    </source>
</evidence>
<organism evidence="18 19">
    <name type="scientific">Xylanibacter ruminicola</name>
    <name type="common">Prevotella ruminicola</name>
    <dbReference type="NCBI Taxonomy" id="839"/>
    <lineage>
        <taxon>Bacteria</taxon>
        <taxon>Pseudomonadati</taxon>
        <taxon>Bacteroidota</taxon>
        <taxon>Bacteroidia</taxon>
        <taxon>Bacteroidales</taxon>
        <taxon>Prevotellaceae</taxon>
        <taxon>Xylanibacter</taxon>
    </lineage>
</organism>
<dbReference type="PANTHER" id="PTHR33619">
    <property type="entry name" value="POLYSACCHARIDE EXPORT PROTEIN GFCE-RELATED"/>
    <property type="match status" value="1"/>
</dbReference>
<evidence type="ECO:0000256" key="12">
    <source>
        <dbReference type="ARBA" id="ARBA00023139"/>
    </source>
</evidence>
<dbReference type="InterPro" id="IPR003715">
    <property type="entry name" value="Poly_export_N"/>
</dbReference>
<evidence type="ECO:0000256" key="15">
    <source>
        <dbReference type="SAM" id="Phobius"/>
    </source>
</evidence>
<keyword evidence="10" id="KW-0626">Porin</keyword>
<keyword evidence="9" id="KW-0406">Ion transport</keyword>
<evidence type="ECO:0000256" key="13">
    <source>
        <dbReference type="ARBA" id="ARBA00023237"/>
    </source>
</evidence>
<evidence type="ECO:0000256" key="5">
    <source>
        <dbReference type="ARBA" id="ARBA00022597"/>
    </source>
</evidence>
<gene>
    <name evidence="18" type="ORF">SAMN05216354_1881</name>
</gene>
<keyword evidence="11 15" id="KW-0472">Membrane</keyword>
<keyword evidence="15" id="KW-1133">Transmembrane helix</keyword>
<keyword evidence="8" id="KW-0625">Polysaccharide transport</keyword>
<evidence type="ECO:0000256" key="6">
    <source>
        <dbReference type="ARBA" id="ARBA00022692"/>
    </source>
</evidence>
<dbReference type="RefSeq" id="WP_103915783.1">
    <property type="nucleotide sequence ID" value="NZ_FNUV01000004.1"/>
</dbReference>
<protein>
    <submittedName>
        <fullName evidence="18">Polysaccharide export outer membrane protein</fullName>
    </submittedName>
</protein>
<proteinExistence type="inferred from homology"/>
<comment type="subcellular location">
    <subcellularLocation>
        <location evidence="1">Cell outer membrane</location>
        <topology evidence="1">Multi-pass membrane protein</topology>
    </subcellularLocation>
</comment>
<evidence type="ECO:0000256" key="8">
    <source>
        <dbReference type="ARBA" id="ARBA00023047"/>
    </source>
</evidence>
<feature type="domain" description="SLBB" evidence="17">
    <location>
        <begin position="148"/>
        <end position="228"/>
    </location>
</feature>
<dbReference type="Gene3D" id="3.10.560.10">
    <property type="entry name" value="Outer membrane lipoprotein wza domain like"/>
    <property type="match status" value="1"/>
</dbReference>
<dbReference type="GO" id="GO:0046930">
    <property type="term" value="C:pore complex"/>
    <property type="evidence" value="ECO:0007669"/>
    <property type="project" value="UniProtKB-KW"/>
</dbReference>
<feature type="transmembrane region" description="Helical" evidence="15">
    <location>
        <begin position="245"/>
        <end position="264"/>
    </location>
</feature>
<keyword evidence="12" id="KW-0564">Palmitate</keyword>
<keyword evidence="5" id="KW-0762">Sugar transport</keyword>
<dbReference type="Proteomes" id="UP000236735">
    <property type="component" value="Unassembled WGS sequence"/>
</dbReference>
<dbReference type="GO" id="GO:0006811">
    <property type="term" value="P:monoatomic ion transport"/>
    <property type="evidence" value="ECO:0007669"/>
    <property type="project" value="UniProtKB-KW"/>
</dbReference>
<dbReference type="EMBL" id="FNUV01000004">
    <property type="protein sequence ID" value="SEF85014.1"/>
    <property type="molecule type" value="Genomic_DNA"/>
</dbReference>
<evidence type="ECO:0000256" key="2">
    <source>
        <dbReference type="ARBA" id="ARBA00009450"/>
    </source>
</evidence>
<dbReference type="PANTHER" id="PTHR33619:SF3">
    <property type="entry name" value="POLYSACCHARIDE EXPORT PROTEIN GFCE-RELATED"/>
    <property type="match status" value="1"/>
</dbReference>
<evidence type="ECO:0000259" key="17">
    <source>
        <dbReference type="Pfam" id="PF22461"/>
    </source>
</evidence>
<keyword evidence="13" id="KW-0998">Cell outer membrane</keyword>
<evidence type="ECO:0000256" key="10">
    <source>
        <dbReference type="ARBA" id="ARBA00023114"/>
    </source>
</evidence>
<keyword evidence="6 15" id="KW-0812">Transmembrane</keyword>
<name>A0A1H5VCS7_XYLRU</name>
<feature type="domain" description="Polysaccharide export protein N-terminal" evidence="16">
    <location>
        <begin position="44"/>
        <end position="142"/>
    </location>
</feature>
<evidence type="ECO:0000256" key="11">
    <source>
        <dbReference type="ARBA" id="ARBA00023136"/>
    </source>
</evidence>
<accession>A0A1H5VCS7</accession>
<keyword evidence="4" id="KW-1134">Transmembrane beta strand</keyword>
<evidence type="ECO:0000256" key="3">
    <source>
        <dbReference type="ARBA" id="ARBA00022448"/>
    </source>
</evidence>
<evidence type="ECO:0000256" key="4">
    <source>
        <dbReference type="ARBA" id="ARBA00022452"/>
    </source>
</evidence>
<evidence type="ECO:0000256" key="14">
    <source>
        <dbReference type="ARBA" id="ARBA00023288"/>
    </source>
</evidence>
<dbReference type="InterPro" id="IPR049712">
    <property type="entry name" value="Poly_export"/>
</dbReference>
<evidence type="ECO:0000313" key="19">
    <source>
        <dbReference type="Proteomes" id="UP000236735"/>
    </source>
</evidence>
<evidence type="ECO:0000256" key="9">
    <source>
        <dbReference type="ARBA" id="ARBA00023065"/>
    </source>
</evidence>
<dbReference type="AlphaFoldDB" id="A0A1H5VCS7"/>
<comment type="similarity">
    <text evidence="2">Belongs to the BexD/CtrA/VexA family.</text>
</comment>
<dbReference type="Pfam" id="PF22461">
    <property type="entry name" value="SLBB_2"/>
    <property type="match status" value="1"/>
</dbReference>
<evidence type="ECO:0000256" key="7">
    <source>
        <dbReference type="ARBA" id="ARBA00022729"/>
    </source>
</evidence>
<dbReference type="GO" id="GO:0009279">
    <property type="term" value="C:cell outer membrane"/>
    <property type="evidence" value="ECO:0007669"/>
    <property type="project" value="UniProtKB-SubCell"/>
</dbReference>
<reference evidence="18 19" key="1">
    <citation type="submission" date="2016-10" db="EMBL/GenBank/DDBJ databases">
        <authorList>
            <person name="de Groot N.N."/>
        </authorList>
    </citation>
    <scope>NUCLEOTIDE SEQUENCE [LARGE SCALE GENOMIC DNA]</scope>
    <source>
        <strain evidence="18 19">AR32</strain>
    </source>
</reference>
<dbReference type="GO" id="GO:0015159">
    <property type="term" value="F:polysaccharide transmembrane transporter activity"/>
    <property type="evidence" value="ECO:0007669"/>
    <property type="project" value="InterPro"/>
</dbReference>
<sequence length="266" mass="30157">MKKIVVFPLFIFSFLLFISCGSTKRVAYFQNHDKADMALSVRLYDARIMPKDVLQIQVFTMTPEASEPFNLMKGSMMSSSSQSQNQNQNSVYNYLVDNDGNIVFPVLGTLHLGGMSKNEAEAFIKSKIAPYLSAEENVVVHVRMINYKYSVLGEVNHPGMFTTQNEKINILEAIAQAGDLTLYGERDKIFVIREDSTGRKEYHQLNINDANIVSSPYYYLQQNDIVYVEPQKSKARSSYFSTSTGMWFTMTSMLMSVATFILAITK</sequence>
<dbReference type="InterPro" id="IPR054765">
    <property type="entry name" value="SLBB_dom"/>
</dbReference>
<dbReference type="PROSITE" id="PS51257">
    <property type="entry name" value="PROKAR_LIPOPROTEIN"/>
    <property type="match status" value="1"/>
</dbReference>
<dbReference type="Pfam" id="PF02563">
    <property type="entry name" value="Poly_export"/>
    <property type="match status" value="1"/>
</dbReference>